<evidence type="ECO:0000313" key="5">
    <source>
        <dbReference type="EMBL" id="QJH99378.1"/>
    </source>
</evidence>
<feature type="coiled-coil region" evidence="1">
    <location>
        <begin position="67"/>
        <end position="164"/>
    </location>
</feature>
<gene>
    <name evidence="4" type="ORF">MM415A01757_0003</name>
    <name evidence="3" type="ORF">MM415B02042_0004</name>
    <name evidence="5" type="ORF">TM448B01575_0015</name>
</gene>
<dbReference type="EMBL" id="MT144785">
    <property type="protein sequence ID" value="QJH99378.1"/>
    <property type="molecule type" value="Genomic_DNA"/>
</dbReference>
<evidence type="ECO:0000259" key="2">
    <source>
        <dbReference type="PROSITE" id="PS50069"/>
    </source>
</evidence>
<protein>
    <recommendedName>
        <fullName evidence="2">Cullin family profile domain-containing protein</fullName>
    </recommendedName>
</protein>
<reference evidence="5" key="1">
    <citation type="submission" date="2020-03" db="EMBL/GenBank/DDBJ databases">
        <title>The deep terrestrial virosphere.</title>
        <authorList>
            <person name="Holmfeldt K."/>
            <person name="Nilsson E."/>
            <person name="Simone D."/>
            <person name="Lopez-Fernandez M."/>
            <person name="Wu X."/>
            <person name="de Brujin I."/>
            <person name="Lundin D."/>
            <person name="Andersson A."/>
            <person name="Bertilsson S."/>
            <person name="Dopson M."/>
        </authorList>
    </citation>
    <scope>NUCLEOTIDE SEQUENCE</scope>
    <source>
        <strain evidence="4">MM415A01757</strain>
        <strain evidence="3">MM415B02042</strain>
        <strain evidence="5">TM448B01575</strain>
    </source>
</reference>
<evidence type="ECO:0000313" key="4">
    <source>
        <dbReference type="EMBL" id="QJA75560.1"/>
    </source>
</evidence>
<sequence length="314" mass="37013">MEELKKKATELGVEFTDETTKDDLNALITKREEELSSDLDYLKKQVEFYKTESKKAFEKRDVAMKDKKLLADKTKELEDKLKNAVDKEELEKLQKEFKDLKVYKEEIERLKEEEESKKLDEVQRSKLQFEKEMKKMQDQFDEMKTTLEREKEEAKTKEKVFQKQVETLRGSRLEADVLRSATKNNAWNPDQIVALVKGFFTYDEQLDKYTHLVRDDKGKIVDEQSVDEFIKVYLSKEENENLVKSTIKTDTTFSTNTQTTTNVGIKTTTKGKYKADDPQIIKEATDKNLPPADWAEIKERMENKQNSMREKKQK</sequence>
<proteinExistence type="predicted"/>
<keyword evidence="1" id="KW-0175">Coiled coil</keyword>
<dbReference type="InterPro" id="IPR016158">
    <property type="entry name" value="Cullin_homology"/>
</dbReference>
<evidence type="ECO:0000256" key="1">
    <source>
        <dbReference type="SAM" id="Coils"/>
    </source>
</evidence>
<feature type="domain" description="Cullin family profile" evidence="2">
    <location>
        <begin position="7"/>
        <end position="112"/>
    </location>
</feature>
<dbReference type="EMBL" id="MT141161">
    <property type="protein sequence ID" value="QJA55466.1"/>
    <property type="molecule type" value="Genomic_DNA"/>
</dbReference>
<dbReference type="AlphaFoldDB" id="A0A6M3XNE5"/>
<accession>A0A6M3XNE5</accession>
<dbReference type="EMBL" id="MT142171">
    <property type="protein sequence ID" value="QJA75560.1"/>
    <property type="molecule type" value="Genomic_DNA"/>
</dbReference>
<dbReference type="PROSITE" id="PS50069">
    <property type="entry name" value="CULLIN_2"/>
    <property type="match status" value="1"/>
</dbReference>
<evidence type="ECO:0000313" key="3">
    <source>
        <dbReference type="EMBL" id="QJA55466.1"/>
    </source>
</evidence>
<name>A0A6M3XNE5_9ZZZZ</name>
<organism evidence="5">
    <name type="scientific">viral metagenome</name>
    <dbReference type="NCBI Taxonomy" id="1070528"/>
    <lineage>
        <taxon>unclassified sequences</taxon>
        <taxon>metagenomes</taxon>
        <taxon>organismal metagenomes</taxon>
    </lineage>
</organism>